<dbReference type="PROSITE" id="PS51257">
    <property type="entry name" value="PROKAR_LIPOPROTEIN"/>
    <property type="match status" value="1"/>
</dbReference>
<keyword evidence="1" id="KW-1133">Transmembrane helix</keyword>
<gene>
    <name evidence="3" type="ORF">VF724_06375</name>
</gene>
<evidence type="ECO:0000313" key="3">
    <source>
        <dbReference type="EMBL" id="MEB3101288.1"/>
    </source>
</evidence>
<organism evidence="3 4">
    <name type="scientific">Ferviditalea candida</name>
    <dbReference type="NCBI Taxonomy" id="3108399"/>
    <lineage>
        <taxon>Bacteria</taxon>
        <taxon>Bacillati</taxon>
        <taxon>Bacillota</taxon>
        <taxon>Bacilli</taxon>
        <taxon>Bacillales</taxon>
        <taxon>Paenibacillaceae</taxon>
        <taxon>Ferviditalea</taxon>
    </lineage>
</organism>
<dbReference type="InterPro" id="IPR014231">
    <property type="entry name" value="Spore_YpjB"/>
</dbReference>
<dbReference type="EMBL" id="JAYJLD010000007">
    <property type="protein sequence ID" value="MEB3101288.1"/>
    <property type="molecule type" value="Genomic_DNA"/>
</dbReference>
<evidence type="ECO:0000313" key="4">
    <source>
        <dbReference type="Proteomes" id="UP001310386"/>
    </source>
</evidence>
<name>A0ABU5ZFK2_9BACL</name>
<keyword evidence="1" id="KW-0472">Membrane</keyword>
<keyword evidence="2" id="KW-0732">Signal</keyword>
<feature type="signal peptide" evidence="2">
    <location>
        <begin position="1"/>
        <end position="25"/>
    </location>
</feature>
<reference evidence="3" key="1">
    <citation type="submission" date="2023-12" db="EMBL/GenBank/DDBJ databases">
        <title>Fervidustalea candida gen. nov., sp. nov., a novel member of the family Paenibacillaceae isolated from a geothermal area.</title>
        <authorList>
            <person name="Li W.-J."/>
            <person name="Jiao J.-Y."/>
            <person name="Chen Y."/>
        </authorList>
    </citation>
    <scope>NUCLEOTIDE SEQUENCE</scope>
    <source>
        <strain evidence="3">SYSU GA230002</strain>
    </source>
</reference>
<feature type="chain" id="PRO_5045412126" evidence="2">
    <location>
        <begin position="26"/>
        <end position="288"/>
    </location>
</feature>
<accession>A0ABU5ZFK2</accession>
<evidence type="ECO:0000256" key="1">
    <source>
        <dbReference type="SAM" id="Phobius"/>
    </source>
</evidence>
<dbReference type="Proteomes" id="UP001310386">
    <property type="component" value="Unassembled WGS sequence"/>
</dbReference>
<keyword evidence="4" id="KW-1185">Reference proteome</keyword>
<comment type="caution">
    <text evidence="3">The sequence shown here is derived from an EMBL/GenBank/DDBJ whole genome shotgun (WGS) entry which is preliminary data.</text>
</comment>
<evidence type="ECO:0000256" key="2">
    <source>
        <dbReference type="SAM" id="SignalP"/>
    </source>
</evidence>
<dbReference type="Pfam" id="PF09577">
    <property type="entry name" value="Spore_YpjB"/>
    <property type="match status" value="1"/>
</dbReference>
<feature type="transmembrane region" description="Helical" evidence="1">
    <location>
        <begin position="246"/>
        <end position="265"/>
    </location>
</feature>
<protein>
    <submittedName>
        <fullName evidence="3">Sporulation protein YpjB</fullName>
    </submittedName>
</protein>
<proteinExistence type="predicted"/>
<sequence length="288" mass="32921">MFFFRMKVFLMLFFMLFAVFMAGCAAQSAGKVPAIKEVEPGQLAPINLTTQKFYDKTRKEEYLGARTELELLGEQLTRIRFEGITSIEGVDALTQSVVEAKRVFNNIRLSRSEAMIAAAKIRLAVDALSHKNQPMWLQYYKVLNGDLQEFTSAVKQKNRLSAKGILERMKQHYLIIRPSVVISREAAMAEKADSLFSFAENQLAVPDMKYAALESVLDEFGKVWNEIFGKQDSDAYAPLIDQQKPFLWTAGMAAVILAVLAFVGWRKYEYEKEYTPVHPHNKDGRRRW</sequence>
<keyword evidence="1" id="KW-0812">Transmembrane</keyword>
<dbReference type="RefSeq" id="WP_371753406.1">
    <property type="nucleotide sequence ID" value="NZ_JAYJLD010000007.1"/>
</dbReference>